<protein>
    <recommendedName>
        <fullName evidence="4">Phosphatidylinositol N-acetylglucosaminyltransferase subunit H conserved domain-containing protein</fullName>
    </recommendedName>
</protein>
<dbReference type="AlphaFoldDB" id="A0A5B0NGL0"/>
<accession>A0A5B0NGL0</accession>
<gene>
    <name evidence="5" type="ORF">PGTUg99_025074</name>
</gene>
<keyword evidence="3" id="KW-1133">Transmembrane helix</keyword>
<evidence type="ECO:0000256" key="1">
    <source>
        <dbReference type="ARBA" id="ARBA00004687"/>
    </source>
</evidence>
<comment type="similarity">
    <text evidence="2">Belongs to the PIGH family.</text>
</comment>
<feature type="transmembrane region" description="Helical" evidence="3">
    <location>
        <begin position="38"/>
        <end position="69"/>
    </location>
</feature>
<comment type="caution">
    <text evidence="5">The sequence shown here is derived from an EMBL/GenBank/DDBJ whole genome shotgun (WGS) entry which is preliminary data.</text>
</comment>
<organism evidence="5 6">
    <name type="scientific">Puccinia graminis f. sp. tritici</name>
    <dbReference type="NCBI Taxonomy" id="56615"/>
    <lineage>
        <taxon>Eukaryota</taxon>
        <taxon>Fungi</taxon>
        <taxon>Dikarya</taxon>
        <taxon>Basidiomycota</taxon>
        <taxon>Pucciniomycotina</taxon>
        <taxon>Pucciniomycetes</taxon>
        <taxon>Pucciniales</taxon>
        <taxon>Pucciniaceae</taxon>
        <taxon>Puccinia</taxon>
    </lineage>
</organism>
<dbReference type="Proteomes" id="UP000325313">
    <property type="component" value="Unassembled WGS sequence"/>
</dbReference>
<keyword evidence="3" id="KW-0472">Membrane</keyword>
<sequence length="200" mass="22730">MQPSSSREWTLTIQHLGPTTRLYSLHSNRPVIRIYQDALIIGTISVLITCMTWPSLPALILLIFAIAWIYRKLTKVYSESVLILGPLGIQLSSTNLVSVTRRFVAREHIRQAIIHEAIVGWDIAFYLGLIIEPDGAPMYIRQVFNHLQPPVKYLVTVWKGIREILFQEEIHRVNHTDNSPLGGVTSLKLSPDLEENKPCP</sequence>
<evidence type="ECO:0000256" key="3">
    <source>
        <dbReference type="SAM" id="Phobius"/>
    </source>
</evidence>
<dbReference type="GO" id="GO:0000506">
    <property type="term" value="C:glycosylphosphatidylinositol-N-acetylglucosaminyltransferase (GPI-GnT) complex"/>
    <property type="evidence" value="ECO:0007669"/>
    <property type="project" value="InterPro"/>
</dbReference>
<keyword evidence="3" id="KW-0812">Transmembrane</keyword>
<dbReference type="PANTHER" id="PTHR15231:SF1">
    <property type="entry name" value="PHOSPHATIDYLINOSITOL N-ACETYLGLUCOSAMINYLTRANSFERASE SUBUNIT H"/>
    <property type="match status" value="1"/>
</dbReference>
<evidence type="ECO:0000313" key="6">
    <source>
        <dbReference type="Proteomes" id="UP000325313"/>
    </source>
</evidence>
<feature type="domain" description="Phosphatidylinositol N-acetylglucosaminyltransferase subunit H conserved" evidence="4">
    <location>
        <begin position="80"/>
        <end position="134"/>
    </location>
</feature>
<name>A0A5B0NGL0_PUCGR</name>
<dbReference type="EMBL" id="VDEP01000409">
    <property type="protein sequence ID" value="KAA1087923.1"/>
    <property type="molecule type" value="Genomic_DNA"/>
</dbReference>
<proteinExistence type="inferred from homology"/>
<dbReference type="PANTHER" id="PTHR15231">
    <property type="entry name" value="PHOSPHATIDYLINOSITOL N-ACETYLGLUCOSAMINYLTRANSFERASE SUBUNIT H"/>
    <property type="match status" value="1"/>
</dbReference>
<dbReference type="UniPathway" id="UPA00196"/>
<dbReference type="InterPro" id="IPR044215">
    <property type="entry name" value="PIG-H"/>
</dbReference>
<evidence type="ECO:0000259" key="4">
    <source>
        <dbReference type="Pfam" id="PF10181"/>
    </source>
</evidence>
<evidence type="ECO:0000313" key="5">
    <source>
        <dbReference type="EMBL" id="KAA1087923.1"/>
    </source>
</evidence>
<comment type="pathway">
    <text evidence="1">Glycolipid biosynthesis; glycosylphosphatidylinositol-anchor biosynthesis.</text>
</comment>
<dbReference type="GO" id="GO:0006506">
    <property type="term" value="P:GPI anchor biosynthetic process"/>
    <property type="evidence" value="ECO:0007669"/>
    <property type="project" value="UniProtKB-UniPathway"/>
</dbReference>
<reference evidence="5 6" key="1">
    <citation type="submission" date="2019-05" db="EMBL/GenBank/DDBJ databases">
        <title>Emergence of the Ug99 lineage of the wheat stem rust pathogen through somatic hybridization.</title>
        <authorList>
            <person name="Li F."/>
            <person name="Upadhyaya N.M."/>
            <person name="Sperschneider J."/>
            <person name="Matny O."/>
            <person name="Nguyen-Phuc H."/>
            <person name="Mago R."/>
            <person name="Raley C."/>
            <person name="Miller M.E."/>
            <person name="Silverstein K.A.T."/>
            <person name="Henningsen E."/>
            <person name="Hirsch C.D."/>
            <person name="Visser B."/>
            <person name="Pretorius Z.A."/>
            <person name="Steffenson B.J."/>
            <person name="Schwessinger B."/>
            <person name="Dodds P.N."/>
            <person name="Figueroa M."/>
        </authorList>
    </citation>
    <scope>NUCLEOTIDE SEQUENCE [LARGE SCALE GENOMIC DNA]</scope>
    <source>
        <strain evidence="5 6">Ug99</strain>
    </source>
</reference>
<evidence type="ECO:0000256" key="2">
    <source>
        <dbReference type="ARBA" id="ARBA00009610"/>
    </source>
</evidence>
<dbReference type="Pfam" id="PF10181">
    <property type="entry name" value="PIG-H"/>
    <property type="match status" value="1"/>
</dbReference>
<feature type="transmembrane region" description="Helical" evidence="3">
    <location>
        <begin position="81"/>
        <end position="100"/>
    </location>
</feature>
<dbReference type="InterPro" id="IPR019328">
    <property type="entry name" value="PIGH-H_dom"/>
</dbReference>